<evidence type="ECO:0000256" key="1">
    <source>
        <dbReference type="ARBA" id="ARBA00004370"/>
    </source>
</evidence>
<protein>
    <recommendedName>
        <fullName evidence="8">Ig-like domain-containing protein</fullName>
    </recommendedName>
</protein>
<dbReference type="InterPro" id="IPR036179">
    <property type="entry name" value="Ig-like_dom_sf"/>
</dbReference>
<reference evidence="9" key="1">
    <citation type="submission" date="2025-08" db="UniProtKB">
        <authorList>
            <consortium name="Ensembl"/>
        </authorList>
    </citation>
    <scope>IDENTIFICATION</scope>
</reference>
<evidence type="ECO:0000256" key="5">
    <source>
        <dbReference type="ARBA" id="ARBA00023170"/>
    </source>
</evidence>
<dbReference type="AlphaFoldDB" id="A0A7M4EXU4"/>
<evidence type="ECO:0000256" key="7">
    <source>
        <dbReference type="SAM" id="SignalP"/>
    </source>
</evidence>
<evidence type="ECO:0000256" key="3">
    <source>
        <dbReference type="ARBA" id="ARBA00022989"/>
    </source>
</evidence>
<feature type="signal peptide" evidence="7">
    <location>
        <begin position="1"/>
        <end position="25"/>
    </location>
</feature>
<keyword evidence="4" id="KW-0472">Membrane</keyword>
<organism evidence="9 10">
    <name type="scientific">Crocodylus porosus</name>
    <name type="common">Saltwater crocodile</name>
    <name type="synonym">Estuarine crocodile</name>
    <dbReference type="NCBI Taxonomy" id="8502"/>
    <lineage>
        <taxon>Eukaryota</taxon>
        <taxon>Metazoa</taxon>
        <taxon>Chordata</taxon>
        <taxon>Craniata</taxon>
        <taxon>Vertebrata</taxon>
        <taxon>Euteleostomi</taxon>
        <taxon>Archelosauria</taxon>
        <taxon>Archosauria</taxon>
        <taxon>Crocodylia</taxon>
        <taxon>Longirostres</taxon>
        <taxon>Crocodylidae</taxon>
        <taxon>Crocodylus</taxon>
    </lineage>
</organism>
<dbReference type="SMART" id="SM00406">
    <property type="entry name" value="IGv"/>
    <property type="match status" value="1"/>
</dbReference>
<dbReference type="PROSITE" id="PS50835">
    <property type="entry name" value="IG_LIKE"/>
    <property type="match status" value="1"/>
</dbReference>
<evidence type="ECO:0000313" key="9">
    <source>
        <dbReference type="Ensembl" id="ENSCPRP00005015676.1"/>
    </source>
</evidence>
<keyword evidence="2" id="KW-0812">Transmembrane</keyword>
<keyword evidence="7" id="KW-0732">Signal</keyword>
<dbReference type="GO" id="GO:0016020">
    <property type="term" value="C:membrane"/>
    <property type="evidence" value="ECO:0007669"/>
    <property type="project" value="UniProtKB-SubCell"/>
</dbReference>
<dbReference type="Gene3D" id="2.60.40.10">
    <property type="entry name" value="Immunoglobulins"/>
    <property type="match status" value="1"/>
</dbReference>
<dbReference type="Proteomes" id="UP000594220">
    <property type="component" value="Unplaced"/>
</dbReference>
<keyword evidence="3" id="KW-1133">Transmembrane helix</keyword>
<evidence type="ECO:0000256" key="6">
    <source>
        <dbReference type="ARBA" id="ARBA00023319"/>
    </source>
</evidence>
<dbReference type="InterPro" id="IPR013783">
    <property type="entry name" value="Ig-like_fold"/>
</dbReference>
<evidence type="ECO:0000256" key="2">
    <source>
        <dbReference type="ARBA" id="ARBA00022692"/>
    </source>
</evidence>
<sequence>MSYKFWLMLYNSLFPPLFLLLDGHAQLLLQQIQTSVTKEQYKIARMDCKISGLKNFKSAVIHWYRQISGRAPERILFISESEPSIDQPSNKNKFHCEKDPDKQISTLTANYVTHNDTATYYCAHR</sequence>
<reference evidence="9" key="2">
    <citation type="submission" date="2025-09" db="UniProtKB">
        <authorList>
            <consortium name="Ensembl"/>
        </authorList>
    </citation>
    <scope>IDENTIFICATION</scope>
</reference>
<dbReference type="Ensembl" id="ENSCPRT00005018372.1">
    <property type="protein sequence ID" value="ENSCPRP00005015676.1"/>
    <property type="gene ID" value="ENSCPRG00005010971.1"/>
</dbReference>
<dbReference type="OMA" id="ICTFTIN"/>
<comment type="subcellular location">
    <subcellularLocation>
        <location evidence="1">Membrane</location>
    </subcellularLocation>
</comment>
<dbReference type="Pfam" id="PF07686">
    <property type="entry name" value="V-set"/>
    <property type="match status" value="1"/>
</dbReference>
<evidence type="ECO:0000313" key="10">
    <source>
        <dbReference type="Proteomes" id="UP000594220"/>
    </source>
</evidence>
<keyword evidence="6" id="KW-0393">Immunoglobulin domain</keyword>
<proteinExistence type="predicted"/>
<keyword evidence="5" id="KW-0675">Receptor</keyword>
<accession>A0A7M4EXU4</accession>
<evidence type="ECO:0000259" key="8">
    <source>
        <dbReference type="PROSITE" id="PS50835"/>
    </source>
</evidence>
<keyword evidence="10" id="KW-1185">Reference proteome</keyword>
<dbReference type="InterPro" id="IPR051117">
    <property type="entry name" value="TRG_var/const_region"/>
</dbReference>
<dbReference type="GeneTree" id="ENSGT00940000153143"/>
<name>A0A7M4EXU4_CROPO</name>
<feature type="chain" id="PRO_5029551046" description="Ig-like domain-containing protein" evidence="7">
    <location>
        <begin position="26"/>
        <end position="125"/>
    </location>
</feature>
<evidence type="ECO:0000256" key="4">
    <source>
        <dbReference type="ARBA" id="ARBA00023136"/>
    </source>
</evidence>
<dbReference type="InterPro" id="IPR007110">
    <property type="entry name" value="Ig-like_dom"/>
</dbReference>
<dbReference type="PANTHER" id="PTHR19256">
    <property type="entry name" value="T-CELL RECEPTOR GAMMA CHAIN"/>
    <property type="match status" value="1"/>
</dbReference>
<feature type="domain" description="Ig-like" evidence="8">
    <location>
        <begin position="15"/>
        <end position="125"/>
    </location>
</feature>
<dbReference type="SUPFAM" id="SSF48726">
    <property type="entry name" value="Immunoglobulin"/>
    <property type="match status" value="1"/>
</dbReference>
<dbReference type="PANTHER" id="PTHR19256:SF65">
    <property type="entry name" value="T CELL RECEPTOR GAMMA CONSTANT 1-RELATED"/>
    <property type="match status" value="1"/>
</dbReference>
<dbReference type="InterPro" id="IPR013106">
    <property type="entry name" value="Ig_V-set"/>
</dbReference>